<feature type="binding site" evidence="3">
    <location>
        <position position="67"/>
    </location>
    <ligand>
        <name>Zn(2+)</name>
        <dbReference type="ChEBI" id="CHEBI:29105"/>
        <note>catalytic</note>
    </ligand>
</feature>
<dbReference type="InterPro" id="IPR001506">
    <property type="entry name" value="Peptidase_M12A"/>
</dbReference>
<comment type="caution">
    <text evidence="2">Lacks conserved residue(s) required for the propagation of feature annotation.</text>
</comment>
<evidence type="ECO:0000313" key="8">
    <source>
        <dbReference type="RefSeq" id="XP_036357541.1"/>
    </source>
</evidence>
<gene>
    <name evidence="8" type="primary">LOC115209455</name>
</gene>
<dbReference type="SMART" id="SM00235">
    <property type="entry name" value="ZnMc"/>
    <property type="match status" value="1"/>
</dbReference>
<dbReference type="SUPFAM" id="SSF55486">
    <property type="entry name" value="Metalloproteases ('zincins'), catalytic domain"/>
    <property type="match status" value="1"/>
</dbReference>
<dbReference type="PROSITE" id="PS51864">
    <property type="entry name" value="ASTACIN"/>
    <property type="match status" value="1"/>
</dbReference>
<dbReference type="InterPro" id="IPR006026">
    <property type="entry name" value="Peptidase_Metallo"/>
</dbReference>
<evidence type="ECO:0000256" key="2">
    <source>
        <dbReference type="PROSITE-ProRule" id="PRU01005"/>
    </source>
</evidence>
<evidence type="ECO:0000256" key="1">
    <source>
        <dbReference type="ARBA" id="ARBA00002657"/>
    </source>
</evidence>
<evidence type="ECO:0000256" key="4">
    <source>
        <dbReference type="RuleBase" id="RU361183"/>
    </source>
</evidence>
<dbReference type="KEGG" id="osn:115209455"/>
<dbReference type="EC" id="3.4.24.-" evidence="4"/>
<dbReference type="GO" id="GO:0008270">
    <property type="term" value="F:zinc ion binding"/>
    <property type="evidence" value="ECO:0007669"/>
    <property type="project" value="UniProtKB-UniRule"/>
</dbReference>
<keyword evidence="3 4" id="KW-0378">Hydrolase</keyword>
<keyword evidence="3 4" id="KW-0645">Protease</keyword>
<dbReference type="PANTHER" id="PTHR10127:SF850">
    <property type="entry name" value="METALLOENDOPEPTIDASE"/>
    <property type="match status" value="1"/>
</dbReference>
<dbReference type="GO" id="GO:0006508">
    <property type="term" value="P:proteolysis"/>
    <property type="evidence" value="ECO:0007669"/>
    <property type="project" value="UniProtKB-KW"/>
</dbReference>
<keyword evidence="7" id="KW-1185">Reference proteome</keyword>
<dbReference type="Proteomes" id="UP000515154">
    <property type="component" value="Linkage group LG3"/>
</dbReference>
<dbReference type="PANTHER" id="PTHR10127">
    <property type="entry name" value="DISCOIDIN, CUB, EGF, LAMININ , AND ZINC METALLOPROTEASE DOMAIN CONTAINING"/>
    <property type="match status" value="1"/>
</dbReference>
<evidence type="ECO:0000259" key="5">
    <source>
        <dbReference type="PROSITE" id="PS51670"/>
    </source>
</evidence>
<evidence type="ECO:0000256" key="3">
    <source>
        <dbReference type="PROSITE-ProRule" id="PRU01211"/>
    </source>
</evidence>
<dbReference type="AlphaFoldDB" id="A0A7E6EPF7"/>
<comment type="function">
    <text evidence="1">Metalloprotease.</text>
</comment>
<keyword evidence="2" id="KW-1015">Disulfide bond</keyword>
<feature type="active site" evidence="3">
    <location>
        <position position="58"/>
    </location>
</feature>
<dbReference type="Pfam" id="PF01400">
    <property type="entry name" value="Astacin"/>
    <property type="match status" value="1"/>
</dbReference>
<name>A0A7E6EPF7_9MOLL</name>
<comment type="cofactor">
    <cofactor evidence="3 4">
        <name>Zn(2+)</name>
        <dbReference type="ChEBI" id="CHEBI:29105"/>
    </cofactor>
    <text evidence="3 4">Binds 1 zinc ion per subunit.</text>
</comment>
<dbReference type="InterPro" id="IPR003582">
    <property type="entry name" value="ShKT_dom"/>
</dbReference>
<dbReference type="SMART" id="SM00254">
    <property type="entry name" value="ShKT"/>
    <property type="match status" value="1"/>
</dbReference>
<reference evidence="8" key="1">
    <citation type="submission" date="2025-08" db="UniProtKB">
        <authorList>
            <consortium name="RefSeq"/>
        </authorList>
    </citation>
    <scope>IDENTIFICATION</scope>
</reference>
<evidence type="ECO:0000259" key="6">
    <source>
        <dbReference type="PROSITE" id="PS51864"/>
    </source>
</evidence>
<dbReference type="PROSITE" id="PS51670">
    <property type="entry name" value="SHKT"/>
    <property type="match status" value="1"/>
</dbReference>
<dbReference type="InterPro" id="IPR024079">
    <property type="entry name" value="MetalloPept_cat_dom_sf"/>
</dbReference>
<dbReference type="PRINTS" id="PR00480">
    <property type="entry name" value="ASTACIN"/>
</dbReference>
<feature type="disulfide bond" evidence="2">
    <location>
        <begin position="319"/>
        <end position="353"/>
    </location>
</feature>
<sequence length="437" mass="50646">MRIWQKYTCVQFRHKRHNDKKWVRIQYGGCYSMVGMAAPAQPLVLGPNCDKIRSILHELGHCMGLNHEHSRPDRDHYITVYRHRINSYHNFEKISRDKAFTFGIPYDYYSIMHYHSRKSSEVVGVQEVVGIQELVGVLSAHYDFHVISYGSLKLGQIKKMTRCQKSDSDSPVAILESIPKISTGTQSNLGAFPDLSLRNARFTSSMEGLSFNVLHYISLWSVVYVHIHYRQILEKICKNFANSYEDNIVTKDKRMMSVIGRYENLSFYNYKLVYMMYNCGAKCPKKRCPGEGFPAKNCICYCKTNTPKDPIRKCSETECRDLIFTCRLHAKNNGCTRMYHHMSKSCRKTCGICPGSNIHHRKENIFLTRISFPVFRDKSQRYHIYKNKSVKCRILPSLCQFAKGENHLMRNLGEQVADKCGCKETEMIVNEGEGINE</sequence>
<dbReference type="GO" id="GO:0004222">
    <property type="term" value="F:metalloendopeptidase activity"/>
    <property type="evidence" value="ECO:0007669"/>
    <property type="project" value="UniProtKB-UniRule"/>
</dbReference>
<feature type="binding site" evidence="3">
    <location>
        <position position="61"/>
    </location>
    <ligand>
        <name>Zn(2+)</name>
        <dbReference type="ChEBI" id="CHEBI:29105"/>
        <note>catalytic</note>
    </ligand>
</feature>
<feature type="domain" description="ShKT" evidence="5">
    <location>
        <begin position="319"/>
        <end position="353"/>
    </location>
</feature>
<protein>
    <recommendedName>
        <fullName evidence="4">Metalloendopeptidase</fullName>
        <ecNumber evidence="4">3.4.24.-</ecNumber>
    </recommendedName>
</protein>
<dbReference type="Gene3D" id="3.40.390.10">
    <property type="entry name" value="Collagenase (Catalytic Domain)"/>
    <property type="match status" value="1"/>
</dbReference>
<proteinExistence type="predicted"/>
<accession>A0A7E6EPF7</accession>
<evidence type="ECO:0000313" key="7">
    <source>
        <dbReference type="Proteomes" id="UP000515154"/>
    </source>
</evidence>
<feature type="domain" description="Peptidase M12A" evidence="6">
    <location>
        <begin position="1"/>
        <end position="280"/>
    </location>
</feature>
<keyword evidence="3 4" id="KW-0862">Zinc</keyword>
<keyword evidence="3 4" id="KW-0482">Metalloprotease</keyword>
<feature type="binding site" evidence="3">
    <location>
        <position position="57"/>
    </location>
    <ligand>
        <name>Zn(2+)</name>
        <dbReference type="ChEBI" id="CHEBI:29105"/>
        <note>catalytic</note>
    </ligand>
</feature>
<keyword evidence="3 4" id="KW-0479">Metal-binding</keyword>
<organism evidence="7 8">
    <name type="scientific">Octopus sinensis</name>
    <name type="common">East Asian common octopus</name>
    <dbReference type="NCBI Taxonomy" id="2607531"/>
    <lineage>
        <taxon>Eukaryota</taxon>
        <taxon>Metazoa</taxon>
        <taxon>Spiralia</taxon>
        <taxon>Lophotrochozoa</taxon>
        <taxon>Mollusca</taxon>
        <taxon>Cephalopoda</taxon>
        <taxon>Coleoidea</taxon>
        <taxon>Octopodiformes</taxon>
        <taxon>Octopoda</taxon>
        <taxon>Incirrata</taxon>
        <taxon>Octopodidae</taxon>
        <taxon>Octopus</taxon>
    </lineage>
</organism>
<dbReference type="RefSeq" id="XP_036357541.1">
    <property type="nucleotide sequence ID" value="XM_036501648.1"/>
</dbReference>